<keyword evidence="10" id="KW-0626">Porin</keyword>
<keyword evidence="18" id="KW-1185">Reference proteome</keyword>
<keyword evidence="5" id="KW-0762">Sugar transport</keyword>
<sequence length="395" mass="41436">MQVFSAVSRRCVVLALGAFVGLTGCSTLPANGPSRSDVEAASQKAPPSKIHVVQVDESVARQLASKRLGQQLASALPASHASNELLGAGDAVEVSIWEAPPALLFGDYVLASASNGTSATRPTTLPEQVVSSDGAIGVPFAGRVRVAGLTVAQAADAIAQKLAGKANHPQVIVRQARNASSYVTVVGEVTNSMRVPLTPHGERLLDALAVAGGVRQPVQKMTIQVARGGIVRSLPLEAIIKDPSQDIVLQPDDVVTAAYQPLSFVAMGATGRNAEINFEATGVSLAEALGRMGGLADSRSDPRGVFIFRFEDASALPPSTSQQNVTADGRVPVIYQIDLRNPQSLFIAQNFQVENKDIVYVANAPLAELQKFMSIVGAFTSPIVNVQTIQNTTTW</sequence>
<evidence type="ECO:0000256" key="14">
    <source>
        <dbReference type="ARBA" id="ARBA00023288"/>
    </source>
</evidence>
<proteinExistence type="inferred from homology"/>
<dbReference type="Gene3D" id="3.10.560.10">
    <property type="entry name" value="Outer membrane lipoprotein wza domain like"/>
    <property type="match status" value="2"/>
</dbReference>
<evidence type="ECO:0000256" key="13">
    <source>
        <dbReference type="ARBA" id="ARBA00023237"/>
    </source>
</evidence>
<comment type="similarity">
    <text evidence="2">Belongs to the BexD/CtrA/VexA family.</text>
</comment>
<keyword evidence="13" id="KW-0998">Cell outer membrane</keyword>
<feature type="domain" description="SLBB" evidence="16">
    <location>
        <begin position="266"/>
        <end position="361"/>
    </location>
</feature>
<evidence type="ECO:0000256" key="3">
    <source>
        <dbReference type="ARBA" id="ARBA00022448"/>
    </source>
</evidence>
<dbReference type="GO" id="GO:0015159">
    <property type="term" value="F:polysaccharide transmembrane transporter activity"/>
    <property type="evidence" value="ECO:0007669"/>
    <property type="project" value="InterPro"/>
</dbReference>
<dbReference type="Gene3D" id="3.30.1950.10">
    <property type="entry name" value="wza like domain"/>
    <property type="match status" value="1"/>
</dbReference>
<evidence type="ECO:0000256" key="6">
    <source>
        <dbReference type="ARBA" id="ARBA00022692"/>
    </source>
</evidence>
<evidence type="ECO:0000313" key="17">
    <source>
        <dbReference type="EMBL" id="TCI08957.1"/>
    </source>
</evidence>
<keyword evidence="12" id="KW-0564">Palmitate</keyword>
<comment type="caution">
    <text evidence="17">The sequence shown here is derived from an EMBL/GenBank/DDBJ whole genome shotgun (WGS) entry which is preliminary data.</text>
</comment>
<evidence type="ECO:0000259" key="16">
    <source>
        <dbReference type="Pfam" id="PF22461"/>
    </source>
</evidence>
<dbReference type="PANTHER" id="PTHR33619">
    <property type="entry name" value="POLYSACCHARIDE EXPORT PROTEIN GFCE-RELATED"/>
    <property type="match status" value="1"/>
</dbReference>
<feature type="domain" description="SLBB" evidence="16">
    <location>
        <begin position="183"/>
        <end position="255"/>
    </location>
</feature>
<dbReference type="GO" id="GO:0046930">
    <property type="term" value="C:pore complex"/>
    <property type="evidence" value="ECO:0007669"/>
    <property type="project" value="UniProtKB-KW"/>
</dbReference>
<dbReference type="GO" id="GO:0009279">
    <property type="term" value="C:cell outer membrane"/>
    <property type="evidence" value="ECO:0007669"/>
    <property type="project" value="UniProtKB-SubCell"/>
</dbReference>
<evidence type="ECO:0000259" key="15">
    <source>
        <dbReference type="Pfam" id="PF02563"/>
    </source>
</evidence>
<dbReference type="EMBL" id="SJTG01000003">
    <property type="protein sequence ID" value="TCI08957.1"/>
    <property type="molecule type" value="Genomic_DNA"/>
</dbReference>
<evidence type="ECO:0000256" key="5">
    <source>
        <dbReference type="ARBA" id="ARBA00022597"/>
    </source>
</evidence>
<gene>
    <name evidence="17" type="ORF">EZM97_22205</name>
</gene>
<comment type="subcellular location">
    <subcellularLocation>
        <location evidence="1">Cell outer membrane</location>
        <topology evidence="1">Multi-pass membrane protein</topology>
    </subcellularLocation>
</comment>
<evidence type="ECO:0000256" key="7">
    <source>
        <dbReference type="ARBA" id="ARBA00022729"/>
    </source>
</evidence>
<keyword evidence="4" id="KW-1134">Transmembrane beta strand</keyword>
<reference evidence="17 18" key="1">
    <citation type="submission" date="2019-02" db="EMBL/GenBank/DDBJ databases">
        <title>Dyella amyloliquefaciens sp. nov., isolated from forest soil.</title>
        <authorList>
            <person name="Gao Z.-H."/>
            <person name="Qiu L.-H."/>
        </authorList>
    </citation>
    <scope>NUCLEOTIDE SEQUENCE [LARGE SCALE GENOMIC DNA]</scope>
    <source>
        <strain evidence="17 18">KACC 12747</strain>
    </source>
</reference>
<evidence type="ECO:0000256" key="10">
    <source>
        <dbReference type="ARBA" id="ARBA00023114"/>
    </source>
</evidence>
<feature type="domain" description="Polysaccharide export protein N-terminal" evidence="15">
    <location>
        <begin position="81"/>
        <end position="174"/>
    </location>
</feature>
<keyword evidence="6" id="KW-0812">Transmembrane</keyword>
<evidence type="ECO:0000256" key="12">
    <source>
        <dbReference type="ARBA" id="ARBA00023139"/>
    </source>
</evidence>
<keyword evidence="7" id="KW-0732">Signal</keyword>
<keyword evidence="9" id="KW-0406">Ion transport</keyword>
<keyword evidence="14" id="KW-0449">Lipoprotein</keyword>
<dbReference type="AlphaFoldDB" id="A0A4R0YN39"/>
<dbReference type="InterPro" id="IPR054765">
    <property type="entry name" value="SLBB_dom"/>
</dbReference>
<protein>
    <submittedName>
        <fullName evidence="17">Polysaccharide export protein</fullName>
    </submittedName>
</protein>
<accession>A0A4R0YN39</accession>
<evidence type="ECO:0000256" key="11">
    <source>
        <dbReference type="ARBA" id="ARBA00023136"/>
    </source>
</evidence>
<dbReference type="GO" id="GO:0015288">
    <property type="term" value="F:porin activity"/>
    <property type="evidence" value="ECO:0007669"/>
    <property type="project" value="UniProtKB-KW"/>
</dbReference>
<dbReference type="InterPro" id="IPR049712">
    <property type="entry name" value="Poly_export"/>
</dbReference>
<dbReference type="RefSeq" id="WP_131410886.1">
    <property type="nucleotide sequence ID" value="NZ_SJTG01000003.1"/>
</dbReference>
<evidence type="ECO:0000313" key="18">
    <source>
        <dbReference type="Proteomes" id="UP000291822"/>
    </source>
</evidence>
<evidence type="ECO:0000256" key="4">
    <source>
        <dbReference type="ARBA" id="ARBA00022452"/>
    </source>
</evidence>
<dbReference type="Proteomes" id="UP000291822">
    <property type="component" value="Unassembled WGS sequence"/>
</dbReference>
<evidence type="ECO:0000256" key="8">
    <source>
        <dbReference type="ARBA" id="ARBA00023047"/>
    </source>
</evidence>
<dbReference type="GO" id="GO:0006811">
    <property type="term" value="P:monoatomic ion transport"/>
    <property type="evidence" value="ECO:0007669"/>
    <property type="project" value="UniProtKB-KW"/>
</dbReference>
<dbReference type="Pfam" id="PF02563">
    <property type="entry name" value="Poly_export"/>
    <property type="match status" value="1"/>
</dbReference>
<keyword evidence="3" id="KW-0813">Transport</keyword>
<keyword evidence="8" id="KW-0625">Polysaccharide transport</keyword>
<dbReference type="InterPro" id="IPR003715">
    <property type="entry name" value="Poly_export_N"/>
</dbReference>
<name>A0A4R0YN39_9GAMM</name>
<evidence type="ECO:0000256" key="2">
    <source>
        <dbReference type="ARBA" id="ARBA00009450"/>
    </source>
</evidence>
<dbReference type="Pfam" id="PF22461">
    <property type="entry name" value="SLBB_2"/>
    <property type="match status" value="2"/>
</dbReference>
<keyword evidence="11" id="KW-0472">Membrane</keyword>
<dbReference type="PANTHER" id="PTHR33619:SF3">
    <property type="entry name" value="POLYSACCHARIDE EXPORT PROTEIN GFCE-RELATED"/>
    <property type="match status" value="1"/>
</dbReference>
<organism evidence="17 18">
    <name type="scientific">Dyella soli</name>
    <dbReference type="NCBI Taxonomy" id="522319"/>
    <lineage>
        <taxon>Bacteria</taxon>
        <taxon>Pseudomonadati</taxon>
        <taxon>Pseudomonadota</taxon>
        <taxon>Gammaproteobacteria</taxon>
        <taxon>Lysobacterales</taxon>
        <taxon>Rhodanobacteraceae</taxon>
        <taxon>Dyella</taxon>
    </lineage>
</organism>
<evidence type="ECO:0000256" key="9">
    <source>
        <dbReference type="ARBA" id="ARBA00023065"/>
    </source>
</evidence>
<evidence type="ECO:0000256" key="1">
    <source>
        <dbReference type="ARBA" id="ARBA00004571"/>
    </source>
</evidence>